<reference evidence="1 2" key="1">
    <citation type="submission" date="2016-03" db="EMBL/GenBank/DDBJ databases">
        <title>Genome sequence of Rhodococcus kyotonensis KB10.</title>
        <authorList>
            <person name="Jeong H."/>
            <person name="Hong C.E."/>
            <person name="Jo S.H."/>
            <person name="Park J.M."/>
        </authorList>
    </citation>
    <scope>NUCLEOTIDE SEQUENCE [LARGE SCALE GENOMIC DNA]</scope>
    <source>
        <strain evidence="1 2">KB10</strain>
    </source>
</reference>
<protein>
    <submittedName>
        <fullName evidence="1">Thioesterase</fullName>
    </submittedName>
</protein>
<name>A0A177Y7A8_9NOCA</name>
<evidence type="ECO:0000313" key="2">
    <source>
        <dbReference type="Proteomes" id="UP000077519"/>
    </source>
</evidence>
<dbReference type="SUPFAM" id="SSF54637">
    <property type="entry name" value="Thioesterase/thiol ester dehydrase-isomerase"/>
    <property type="match status" value="1"/>
</dbReference>
<dbReference type="AlphaFoldDB" id="A0A177Y7A8"/>
<dbReference type="CDD" id="cd03443">
    <property type="entry name" value="PaaI_thioesterase"/>
    <property type="match status" value="1"/>
</dbReference>
<sequence length="167" mass="18633">MTATVNTVGPTYRTWQRLPRTVVGEALFSLGMCVRVPYFGTILPHIRSLEPGRCEVTTPKWWGIRNHLGTFHAIAACNLAEVAMGMLAEATVPTTHRWIPKEMRVQYLTKATTSLHAVAEIEIPDFDTIDNGMDLVVPVRITDKAGTEVVHADITIWVSRAARTHDR</sequence>
<accession>A0A177Y7A8</accession>
<comment type="caution">
    <text evidence="1">The sequence shown here is derived from an EMBL/GenBank/DDBJ whole genome shotgun (WGS) entry which is preliminary data.</text>
</comment>
<dbReference type="Proteomes" id="UP000077519">
    <property type="component" value="Unassembled WGS sequence"/>
</dbReference>
<evidence type="ECO:0000313" key="1">
    <source>
        <dbReference type="EMBL" id="OAK51038.1"/>
    </source>
</evidence>
<dbReference type="InterPro" id="IPR027961">
    <property type="entry name" value="DUF4442"/>
</dbReference>
<dbReference type="Gene3D" id="3.10.129.10">
    <property type="entry name" value="Hotdog Thioesterase"/>
    <property type="match status" value="1"/>
</dbReference>
<dbReference type="InterPro" id="IPR029069">
    <property type="entry name" value="HotDog_dom_sf"/>
</dbReference>
<dbReference type="EMBL" id="LVHI01000041">
    <property type="protein sequence ID" value="OAK51038.1"/>
    <property type="molecule type" value="Genomic_DNA"/>
</dbReference>
<gene>
    <name evidence="1" type="ORF">A3K89_14270</name>
</gene>
<keyword evidence="2" id="KW-1185">Reference proteome</keyword>
<organism evidence="1 2">
    <name type="scientific">Rhodococcoides kyotonense</name>
    <dbReference type="NCBI Taxonomy" id="398843"/>
    <lineage>
        <taxon>Bacteria</taxon>
        <taxon>Bacillati</taxon>
        <taxon>Actinomycetota</taxon>
        <taxon>Actinomycetes</taxon>
        <taxon>Mycobacteriales</taxon>
        <taxon>Nocardiaceae</taxon>
        <taxon>Rhodococcoides</taxon>
    </lineage>
</organism>
<dbReference type="Pfam" id="PF14539">
    <property type="entry name" value="DUF4442"/>
    <property type="match status" value="1"/>
</dbReference>
<proteinExistence type="predicted"/>
<dbReference type="RefSeq" id="WP_068432325.1">
    <property type="nucleotide sequence ID" value="NZ_LVHI01000041.1"/>
</dbReference>